<proteinExistence type="predicted"/>
<dbReference type="Gene3D" id="1.25.40.10">
    <property type="entry name" value="Tetratricopeptide repeat domain"/>
    <property type="match status" value="1"/>
</dbReference>
<accession>A0ABY6A917</accession>
<dbReference type="SUPFAM" id="SSF48452">
    <property type="entry name" value="TPR-like"/>
    <property type="match status" value="1"/>
</dbReference>
<dbReference type="RefSeq" id="WP_260999411.1">
    <property type="nucleotide sequence ID" value="NZ_CP054475.1"/>
</dbReference>
<evidence type="ECO:0000313" key="2">
    <source>
        <dbReference type="Proteomes" id="UP001065322"/>
    </source>
</evidence>
<dbReference type="InterPro" id="IPR019734">
    <property type="entry name" value="TPR_rpt"/>
</dbReference>
<organism evidence="1 2">
    <name type="scientific">Thalassolituus hydrocarboniclasticus</name>
    <dbReference type="NCBI Taxonomy" id="2742796"/>
    <lineage>
        <taxon>Bacteria</taxon>
        <taxon>Pseudomonadati</taxon>
        <taxon>Pseudomonadota</taxon>
        <taxon>Gammaproteobacteria</taxon>
        <taxon>Oceanospirillales</taxon>
        <taxon>Oceanospirillaceae</taxon>
        <taxon>Thalassolituus</taxon>
    </lineage>
</organism>
<protein>
    <submittedName>
        <fullName evidence="1">Tetratricopeptide repeat protein</fullName>
    </submittedName>
</protein>
<keyword evidence="2" id="KW-1185">Reference proteome</keyword>
<evidence type="ECO:0000313" key="1">
    <source>
        <dbReference type="EMBL" id="UXD87501.1"/>
    </source>
</evidence>
<dbReference type="SMART" id="SM00028">
    <property type="entry name" value="TPR"/>
    <property type="match status" value="2"/>
</dbReference>
<name>A0ABY6A917_9GAMM</name>
<dbReference type="InterPro" id="IPR011990">
    <property type="entry name" value="TPR-like_helical_dom_sf"/>
</dbReference>
<gene>
    <name evidence="1" type="ORF">HUF19_08655</name>
</gene>
<dbReference type="Proteomes" id="UP001065322">
    <property type="component" value="Chromosome"/>
</dbReference>
<sequence>MRYLIFTPAFILLLINTPYVLAAPVSYQSGVEAFRAGDYQAALTHFIATRQAGNQSPALLYNIGVSYYRLAQYSLARTAFTELAAHSDWQALASYNLGLTEAKLSNPGKAREYWQQVVRLDSDPRLVALASERLAQAEAVASPAPQVFMQVQGGYDSNPDQLHHSLAAADYYTDLYLAADSPANGWNAAVFARDYQRHDAPDWLQLSADRELWQSATAGPVAADVRAGVRYERWDGAPYAATPFADISSNYRKYGAELSALYSAGYEYRFGDNTDDRLQQRLRLSLGSGSHYWRGWLGYQLEDTSQSGTETSFTNSGRMLRSVFAGTRMSWTQGLSLRAQLEKRHALYHESLTIIDLDGTEKTARRRQELWRISADLQWRTNQWRLHAGVMAGKANDRFELYDFTQHQVYAGAGYQW</sequence>
<dbReference type="EMBL" id="CP054475">
    <property type="protein sequence ID" value="UXD87501.1"/>
    <property type="molecule type" value="Genomic_DNA"/>
</dbReference>
<reference evidence="2" key="1">
    <citation type="submission" date="2020-06" db="EMBL/GenBank/DDBJ databases">
        <title>Thalassolituus marinus alknpb1M-1, a hydrocarbon-degrading bacterium isolated from the deep-sea overlying water using an in-situ strategy from the South China Sea basin.</title>
        <authorList>
            <person name="Dong C."/>
            <person name="Chen Y."/>
            <person name="Shao Z."/>
        </authorList>
    </citation>
    <scope>NUCLEOTIDE SEQUENCE [LARGE SCALE GENOMIC DNA]</scope>
    <source>
        <strain evidence="2">alknpb1M-1</strain>
    </source>
</reference>